<evidence type="ECO:0000256" key="1">
    <source>
        <dbReference type="SAM" id="MobiDB-lite"/>
    </source>
</evidence>
<reference evidence="2 3" key="1">
    <citation type="submission" date="2013-07" db="EMBL/GenBank/DDBJ databases">
        <authorList>
            <person name="Stoco P.H."/>
            <person name="Wagner G."/>
            <person name="Gerber A."/>
            <person name="Zaha A."/>
            <person name="Thompson C."/>
            <person name="Bartholomeu D.C."/>
            <person name="Luckemeyer D.D."/>
            <person name="Bahia D."/>
            <person name="Loreto E."/>
            <person name="Prestes E.B."/>
            <person name="Lima F.M."/>
            <person name="Rodrigues-Luiz G."/>
            <person name="Vallejo G.A."/>
            <person name="Filho J.F."/>
            <person name="Monteiro K.M."/>
            <person name="Tyler K.M."/>
            <person name="de Almeida L.G."/>
            <person name="Ortiz M.F."/>
            <person name="Siervo M.A."/>
            <person name="de Moraes M.H."/>
            <person name="Cunha O.L."/>
            <person name="Mendonca-Neto R."/>
            <person name="Silva R."/>
            <person name="Teixeira S.M."/>
            <person name="Murta S.M."/>
            <person name="Sincero T.C."/>
            <person name="Mendes T.A."/>
            <person name="Urmenyi T.P."/>
            <person name="Silva V.G."/>
            <person name="da Rocha W.D."/>
            <person name="Andersson B."/>
            <person name="Romanha A.J."/>
            <person name="Steindel M."/>
            <person name="de Vasconcelos A.T."/>
            <person name="Grisard E.C."/>
        </authorList>
    </citation>
    <scope>NUCLEOTIDE SEQUENCE [LARGE SCALE GENOMIC DNA]</scope>
    <source>
        <strain evidence="2 3">SC58</strain>
    </source>
</reference>
<evidence type="ECO:0000313" key="2">
    <source>
        <dbReference type="EMBL" id="ESL08332.1"/>
    </source>
</evidence>
<organism evidence="2 3">
    <name type="scientific">Trypanosoma rangeli SC58</name>
    <dbReference type="NCBI Taxonomy" id="429131"/>
    <lineage>
        <taxon>Eukaryota</taxon>
        <taxon>Discoba</taxon>
        <taxon>Euglenozoa</taxon>
        <taxon>Kinetoplastea</taxon>
        <taxon>Metakinetoplastina</taxon>
        <taxon>Trypanosomatida</taxon>
        <taxon>Trypanosomatidae</taxon>
        <taxon>Trypanosoma</taxon>
        <taxon>Herpetosoma</taxon>
    </lineage>
</organism>
<dbReference type="OrthoDB" id="273734at2759"/>
<accession>A0A061J4U5</accession>
<gene>
    <name evidence="2" type="ORF">TRSC58_03967</name>
</gene>
<dbReference type="Proteomes" id="UP000031737">
    <property type="component" value="Unassembled WGS sequence"/>
</dbReference>
<protein>
    <submittedName>
        <fullName evidence="2">Uncharacterized protein</fullName>
    </submittedName>
</protein>
<feature type="region of interest" description="Disordered" evidence="1">
    <location>
        <begin position="157"/>
        <end position="186"/>
    </location>
</feature>
<comment type="caution">
    <text evidence="2">The sequence shown here is derived from an EMBL/GenBank/DDBJ whole genome shotgun (WGS) entry which is preliminary data.</text>
</comment>
<name>A0A061J4U5_TRYRA</name>
<sequence>MGSAASYGSCNSDGCDTPLKANGDRDAGVVTWRVRLLYEVGKDPTSVTRDFPRIPVYVRTAARHNYCATDEGEKQRQHPILGVAAGDSEEAKHEFLASRCERVRNSVELLMELCGEDALALRSVWQVEQERLGTADGASLLLAVLLKSGMLQVRGKDGRRNSFGSDASGTPAAAAETTPKRGTRSHDTADAVASVLPQYTVQSRALRVMQYMVQEAVFFPLRWLTGVFRFPWCTHMQDLLWTVHVYAEKDTSEDSDQELIILQHKQTLRHYVDPKERGTKPRFEIDWVCSICIDPCHLLRDVSNPPTMGKDAEVRSIKAEILAARVEAPPKTMCCVAPVWRRRRRELKKLLQDRFKVGLDVVAALHERTVF</sequence>
<keyword evidence="3" id="KW-1185">Reference proteome</keyword>
<dbReference type="VEuPathDB" id="TriTrypDB:TRSC58_03967"/>
<dbReference type="AlphaFoldDB" id="A0A061J4U5"/>
<evidence type="ECO:0000313" key="3">
    <source>
        <dbReference type="Proteomes" id="UP000031737"/>
    </source>
</evidence>
<proteinExistence type="predicted"/>
<dbReference type="EMBL" id="AUPL01003967">
    <property type="protein sequence ID" value="ESL08332.1"/>
    <property type="molecule type" value="Genomic_DNA"/>
</dbReference>